<protein>
    <submittedName>
        <fullName evidence="3">Maleylpyruvate isomerase family mycothiol-dependent enzyme</fullName>
    </submittedName>
</protein>
<dbReference type="InterPro" id="IPR024344">
    <property type="entry name" value="MDMPI_metal-binding"/>
</dbReference>
<feature type="domain" description="MDMPI C-terminal" evidence="1">
    <location>
        <begin position="143"/>
        <end position="239"/>
    </location>
</feature>
<dbReference type="InterPro" id="IPR017517">
    <property type="entry name" value="Maleyloyr_isom"/>
</dbReference>
<proteinExistence type="predicted"/>
<organism evidence="3 4">
    <name type="scientific">Streptomyces johnsoniae</name>
    <dbReference type="NCBI Taxonomy" id="3075532"/>
    <lineage>
        <taxon>Bacteria</taxon>
        <taxon>Bacillati</taxon>
        <taxon>Actinomycetota</taxon>
        <taxon>Actinomycetes</taxon>
        <taxon>Kitasatosporales</taxon>
        <taxon>Streptomycetaceae</taxon>
        <taxon>Streptomyces</taxon>
    </lineage>
</organism>
<gene>
    <name evidence="3" type="ORF">RM779_27560</name>
</gene>
<dbReference type="InterPro" id="IPR010872">
    <property type="entry name" value="MDMPI_C-term_domain"/>
</dbReference>
<comment type="caution">
    <text evidence="3">The sequence shown here is derived from an EMBL/GenBank/DDBJ whole genome shotgun (WGS) entry which is preliminary data.</text>
</comment>
<accession>A0ABU2SF02</accession>
<dbReference type="PANTHER" id="PTHR40758:SF1">
    <property type="entry name" value="CONSERVED PROTEIN"/>
    <property type="match status" value="1"/>
</dbReference>
<dbReference type="NCBIfam" id="TIGR03083">
    <property type="entry name" value="maleylpyruvate isomerase family mycothiol-dependent enzyme"/>
    <property type="match status" value="1"/>
</dbReference>
<dbReference type="EMBL" id="JAVREV010000018">
    <property type="protein sequence ID" value="MDT0446325.1"/>
    <property type="molecule type" value="Genomic_DNA"/>
</dbReference>
<dbReference type="RefSeq" id="WP_311620482.1">
    <property type="nucleotide sequence ID" value="NZ_JAVREV010000018.1"/>
</dbReference>
<evidence type="ECO:0000313" key="3">
    <source>
        <dbReference type="EMBL" id="MDT0446325.1"/>
    </source>
</evidence>
<evidence type="ECO:0000313" key="4">
    <source>
        <dbReference type="Proteomes" id="UP001183615"/>
    </source>
</evidence>
<evidence type="ECO:0000259" key="2">
    <source>
        <dbReference type="Pfam" id="PF11716"/>
    </source>
</evidence>
<keyword evidence="4" id="KW-1185">Reference proteome</keyword>
<feature type="domain" description="Mycothiol-dependent maleylpyruvate isomerase metal-binding" evidence="2">
    <location>
        <begin position="8"/>
        <end position="129"/>
    </location>
</feature>
<dbReference type="GO" id="GO:0016853">
    <property type="term" value="F:isomerase activity"/>
    <property type="evidence" value="ECO:0007669"/>
    <property type="project" value="UniProtKB-KW"/>
</dbReference>
<name>A0ABU2SF02_9ACTN</name>
<dbReference type="PANTHER" id="PTHR40758">
    <property type="entry name" value="CONSERVED PROTEIN"/>
    <property type="match status" value="1"/>
</dbReference>
<evidence type="ECO:0000259" key="1">
    <source>
        <dbReference type="Pfam" id="PF07398"/>
    </source>
</evidence>
<sequence length="247" mass="26433">METDDFLRVLADEGRALAAAAALAGPDAPVPTCPGWRMRDLVLHTGAVHRWAAGYVRERHPERQPFPAPAVPDGELDGWFLEGLGALLALLDAAPADLACWTFLTGSPTPRHFWARRQAHETAVHRMDAELAAGQGLSPVTAEFAADGIDELLVGFHGRDRSRLRAERPAVLRVLAADRPGDDWTVHITDGTPRGGRSVPGTPADCEISGPATVLYPVLWNRQPWSAEVKVAGDAAVAALWRSAGGV</sequence>
<dbReference type="Pfam" id="PF07398">
    <property type="entry name" value="MDMPI_C"/>
    <property type="match status" value="1"/>
</dbReference>
<dbReference type="Pfam" id="PF11716">
    <property type="entry name" value="MDMPI_N"/>
    <property type="match status" value="1"/>
</dbReference>
<dbReference type="Proteomes" id="UP001183615">
    <property type="component" value="Unassembled WGS sequence"/>
</dbReference>
<keyword evidence="3" id="KW-0413">Isomerase</keyword>
<reference evidence="4" key="1">
    <citation type="submission" date="2023-07" db="EMBL/GenBank/DDBJ databases">
        <title>30 novel species of actinomycetes from the DSMZ collection.</title>
        <authorList>
            <person name="Nouioui I."/>
        </authorList>
    </citation>
    <scope>NUCLEOTIDE SEQUENCE [LARGE SCALE GENOMIC DNA]</scope>
    <source>
        <strain evidence="4">DSM 41886</strain>
    </source>
</reference>